<dbReference type="InterPro" id="IPR036639">
    <property type="entry name" value="Cyt_c_oxidase_su4_sf"/>
</dbReference>
<evidence type="ECO:0000256" key="2">
    <source>
        <dbReference type="ARBA" id="ARBA00004193"/>
    </source>
</evidence>
<dbReference type="FunFam" id="3.30.160.60:FF:001182">
    <property type="entry name" value="Zinc finger, C2H2 type"/>
    <property type="match status" value="1"/>
</dbReference>
<dbReference type="InterPro" id="IPR036936">
    <property type="entry name" value="CRIB_dom_sf"/>
</dbReference>
<feature type="domain" description="C2H2-type" evidence="28">
    <location>
        <begin position="572"/>
        <end position="599"/>
    </location>
</feature>
<dbReference type="Gene3D" id="3.30.160.60">
    <property type="entry name" value="Classic Zinc Finger"/>
    <property type="match status" value="16"/>
</dbReference>
<keyword evidence="19" id="KW-0564">Palmitate</keyword>
<evidence type="ECO:0000256" key="15">
    <source>
        <dbReference type="ARBA" id="ARBA00022960"/>
    </source>
</evidence>
<dbReference type="InterPro" id="IPR013288">
    <property type="entry name" value="Cyt_c_oxidase_su4"/>
</dbReference>
<dbReference type="SUPFAM" id="SSF57716">
    <property type="entry name" value="Glucocorticoid receptor-like (DNA-binding domain)"/>
    <property type="match status" value="2"/>
</dbReference>
<dbReference type="GO" id="GO:0005856">
    <property type="term" value="C:cytoskeleton"/>
    <property type="evidence" value="ECO:0007669"/>
    <property type="project" value="UniProtKB-SubCell"/>
</dbReference>
<dbReference type="UniPathway" id="UPA00705"/>
<dbReference type="InterPro" id="IPR004203">
    <property type="entry name" value="Cyt_c_oxidase_su4_fam"/>
</dbReference>
<dbReference type="FunFam" id="1.10.442.10:FF:000001">
    <property type="entry name" value="Cytochrome c oxidase subunit 4 isoform 1"/>
    <property type="match status" value="1"/>
</dbReference>
<evidence type="ECO:0000256" key="16">
    <source>
        <dbReference type="ARBA" id="ARBA00022989"/>
    </source>
</evidence>
<keyword evidence="31" id="KW-1185">Reference proteome</keyword>
<evidence type="ECO:0000256" key="10">
    <source>
        <dbReference type="ARBA" id="ARBA00022723"/>
    </source>
</evidence>
<dbReference type="FunFam" id="3.30.160.60:FF:000100">
    <property type="entry name" value="Zinc finger 45-like"/>
    <property type="match status" value="1"/>
</dbReference>
<comment type="subcellular location">
    <subcellularLocation>
        <location evidence="2">Cell membrane</location>
        <topology evidence="2">Lipid-anchor</topology>
    </subcellularLocation>
    <subcellularLocation>
        <location evidence="3">Cytoplasm</location>
        <location evidence="3">Cytoskeleton</location>
    </subcellularLocation>
    <subcellularLocation>
        <location evidence="4">Mitochondrion inner membrane</location>
        <topology evidence="4">Single-pass membrane protein</topology>
    </subcellularLocation>
    <subcellularLocation>
        <location evidence="1">Nucleus</location>
    </subcellularLocation>
</comment>
<evidence type="ECO:0000259" key="29">
    <source>
        <dbReference type="PROSITE" id="PS51915"/>
    </source>
</evidence>
<dbReference type="GO" id="GO:0008360">
    <property type="term" value="P:regulation of cell shape"/>
    <property type="evidence" value="ECO:0007669"/>
    <property type="project" value="UniProtKB-KW"/>
</dbReference>
<keyword evidence="7" id="KW-1003">Cell membrane</keyword>
<dbReference type="GO" id="GO:0005886">
    <property type="term" value="C:plasma membrane"/>
    <property type="evidence" value="ECO:0007669"/>
    <property type="project" value="UniProtKB-SubCell"/>
</dbReference>
<evidence type="ECO:0000256" key="22">
    <source>
        <dbReference type="ARBA" id="ARBA00023288"/>
    </source>
</evidence>
<keyword evidence="11" id="KW-0677">Repeat</keyword>
<dbReference type="CDD" id="cd00922">
    <property type="entry name" value="Cyt_c_Oxidase_IV"/>
    <property type="match status" value="1"/>
</dbReference>
<feature type="domain" description="C2H2-type" evidence="28">
    <location>
        <begin position="487"/>
        <end position="514"/>
    </location>
</feature>
<protein>
    <recommendedName>
        <fullName evidence="32">Cytochrome c oxidase subunit 4</fullName>
    </recommendedName>
</protein>
<dbReference type="Pfam" id="PF02936">
    <property type="entry name" value="COX4"/>
    <property type="match status" value="1"/>
</dbReference>
<keyword evidence="16 26" id="KW-1133">Transmembrane helix</keyword>
<feature type="domain" description="C2H2-type" evidence="28">
    <location>
        <begin position="1569"/>
        <end position="1596"/>
    </location>
</feature>
<name>A0A8J6LBT0_TENMO</name>
<dbReference type="SMART" id="SM00355">
    <property type="entry name" value="ZnF_C2H2"/>
    <property type="match status" value="28"/>
</dbReference>
<feature type="domain" description="C2H2-type" evidence="28">
    <location>
        <begin position="543"/>
        <end position="571"/>
    </location>
</feature>
<sequence length="1653" mass="193988">MAGRLLFMRVLAPKVSIGKAAMSDMRPIIGNREIVGFGYNGQPTYMDRVDFPLPAIRWKETTPDIQALREKEKGDWRKLSLEEKKALYRASFCQTFAEMKAPTGEWKSVVGGAFVLIAVAFWVFYGMKTFVYAPLPNSFKEENRQAQLRRIIDLQNWYDFQMAAVGDLWVSWFSCCVQQPQKRRIRIDRSMIGSPTNFQHTGHIGSRDVEMPGDQLVALQNQMKSKGGYETTYKKARRFSKRRQCSELTYRQFVNDVKMAYNNKNIQSSDVLNYYLTMNINNICRICLERNPKLMPIFDPIKPPHFSILIMACASVQVLEGDGLPPYICQKCISKLNIAFQFKTQCESSDAKLRQCFENYNHLPSTPDLTGFIEVKKDNNSTVAFTENSNTNHLEQVPVPDSNNLQETNNLPPESNQMEQPQLQPLQNVHIEPTTSLHDLDKNTLTELKIEFGDLKPSELDLKVEDLTLIGINQSGTKASKKPMKQHQCDTCGKVFRTKPGLIHHIRIHTGERPYVCHLCDKRFINGGHLHTHMRTHTGEKNHICAACTKAFATAQQLTKHTIAIHTSERPYGCTYCPKRFASSSNLNTHTKIHTGEKNYRCDQCGKAFSTKGQLYQHMLVHTGEKAFLCEYCNKSLRGMYDIFAGEDEEPIFKLIMSCASVQISKDDGLPSQICQLCLANLKLVLRFKSQCESSDLYLRKLQQNPEDNDADKKRLEIQPKRTSMGYQCPVCPYGTTSNYFMTDHMKRHDSGLEFFNCEDNQLEKYECKKCSFVTDFVVALNEHNKDTHDIPLNKPNNRTQQRKYKQRSYICGKCKFETRSLLQWIRHTQIRCRGEKTEDVCWFECSMCSYRTRTAVNLKSHKLRRHKTQKLKSSNPRHECNKCAYKTEHKSNLQSHMIRHHLALEEIQWHKCEKCDYQGKTRACLCKHYRTHHDCNKWIKCAECEFTAKTKDHLRQHVLSKHTPDHEVEWFKCDHCEYKVKRNFFLMKHLTKRHPKKSKESKLLKYDYKKCNFITDSVVALNEHNTDTPFDKQKPPTTSTPQYKCDKCAYKTDHKRYLQSHNMRNHLDLDLEKIQWHKCDKCEYQGKTKDSLNKHIRTHDSNKWIKCNECEFTAKTKTCLKRHVLAKHTPISEVQWFECDYCVYRAKWKSSLVHHLTKRHSGETKMDAISKDDGLPGQICDICLANLKLALRFKSQCESSDLYLRELQQNPEDDTDKDCEEIQQKRKNMGIYQCPVCPYGTKSNYFMTDHMKRHDSGLEFFNCEDNKLEKYECRKCNFVTDFVVALNEHNKDIHDTPLNRQNNRTQNRKYRMKSYICGKCKFETRSVLQWIRHTQSRCRGEKTEDLWWFECSMCPYKSKSAENLNSHKNRQHKKPRSSSPRHKCDKCAYKTNYTTHMQGHRIRHHLAKEDIQWHKCDKCEYQGKTKDCIYIHYRLHHDSSKWIKCNKCEFTAKMTNHLKRHVLLKHTPHYELKCAHCVYRTKYKRNLVRHFTKCHPEKSKENKLKKYDSKKCNFDADSIVTLNEHNINVHDTQSDKQNTNRKPTAADDVNLQNHTVKNHLALEKIPWHKCHRCDHQVKTKNALDKHHRVHHDDSKWVKCGKCEFVAKTKESLKRHLLSKHTPDDEVKWFECGHCEYKAKFKATLVQHLMKNH</sequence>
<evidence type="ECO:0000313" key="30">
    <source>
        <dbReference type="EMBL" id="KAH0816189.1"/>
    </source>
</evidence>
<keyword evidence="15" id="KW-0133">Cell shape</keyword>
<comment type="similarity">
    <text evidence="6">Belongs to the cytochrome c oxidase IV family.</text>
</comment>
<keyword evidence="17" id="KW-0496">Mitochondrion</keyword>
<evidence type="ECO:0000256" key="21">
    <source>
        <dbReference type="ARBA" id="ARBA00023242"/>
    </source>
</evidence>
<evidence type="ECO:0000256" key="26">
    <source>
        <dbReference type="SAM" id="Phobius"/>
    </source>
</evidence>
<evidence type="ECO:0000256" key="19">
    <source>
        <dbReference type="ARBA" id="ARBA00023139"/>
    </source>
</evidence>
<feature type="domain" description="C2H2-type" evidence="28">
    <location>
        <begin position="1078"/>
        <end position="1105"/>
    </location>
</feature>
<dbReference type="SUPFAM" id="SSF57667">
    <property type="entry name" value="beta-beta-alpha zinc fingers"/>
    <property type="match status" value="5"/>
</dbReference>
<keyword evidence="21" id="KW-0539">Nucleus</keyword>
<keyword evidence="8" id="KW-0963">Cytoplasm</keyword>
<dbReference type="SUPFAM" id="SSF81406">
    <property type="entry name" value="Mitochondrial cytochrome c oxidase subunit IV"/>
    <property type="match status" value="1"/>
</dbReference>
<feature type="domain" description="CRIB" evidence="27">
    <location>
        <begin position="192"/>
        <end position="205"/>
    </location>
</feature>
<feature type="domain" description="C2H2-type" evidence="28">
    <location>
        <begin position="1138"/>
        <end position="1166"/>
    </location>
</feature>
<dbReference type="SMART" id="SM00868">
    <property type="entry name" value="zf-AD"/>
    <property type="match status" value="4"/>
</dbReference>
<dbReference type="InterPro" id="IPR012934">
    <property type="entry name" value="Znf_AD"/>
</dbReference>
<dbReference type="PRINTS" id="PR01873">
    <property type="entry name" value="CYTCOXIDASE4"/>
</dbReference>
<feature type="binding site" evidence="24">
    <location>
        <position position="329"/>
    </location>
    <ligand>
        <name>Zn(2+)</name>
        <dbReference type="ChEBI" id="CHEBI:29105"/>
    </ligand>
</feature>
<proteinExistence type="inferred from homology"/>
<evidence type="ECO:0000256" key="4">
    <source>
        <dbReference type="ARBA" id="ARBA00004434"/>
    </source>
</evidence>
<evidence type="ECO:0000256" key="24">
    <source>
        <dbReference type="PROSITE-ProRule" id="PRU01263"/>
    </source>
</evidence>
<dbReference type="FunFam" id="3.30.160.60:FF:003133">
    <property type="entry name" value="zinc finger protein 271"/>
    <property type="match status" value="1"/>
</dbReference>
<evidence type="ECO:0000256" key="1">
    <source>
        <dbReference type="ARBA" id="ARBA00004123"/>
    </source>
</evidence>
<feature type="binding site" evidence="24">
    <location>
        <position position="633"/>
    </location>
    <ligand>
        <name>Zn(2+)</name>
        <dbReference type="ChEBI" id="CHEBI:29105"/>
    </ligand>
</feature>
<keyword evidence="18 26" id="KW-0472">Membrane</keyword>
<dbReference type="PROSITE" id="PS50157">
    <property type="entry name" value="ZINC_FINGER_C2H2_2"/>
    <property type="match status" value="9"/>
</dbReference>
<reference evidence="30" key="1">
    <citation type="journal article" date="2020" name="J Insects Food Feed">
        <title>The yellow mealworm (Tenebrio molitor) genome: a resource for the emerging insects as food and feed industry.</title>
        <authorList>
            <person name="Eriksson T."/>
            <person name="Andere A."/>
            <person name="Kelstrup H."/>
            <person name="Emery V."/>
            <person name="Picard C."/>
        </authorList>
    </citation>
    <scope>NUCLEOTIDE SEQUENCE</scope>
    <source>
        <strain evidence="30">Stoneville</strain>
        <tissue evidence="30">Whole head</tissue>
    </source>
</reference>
<dbReference type="GO" id="GO:0005743">
    <property type="term" value="C:mitochondrial inner membrane"/>
    <property type="evidence" value="ECO:0007669"/>
    <property type="project" value="UniProtKB-SubCell"/>
</dbReference>
<dbReference type="GO" id="GO:0005634">
    <property type="term" value="C:nucleus"/>
    <property type="evidence" value="ECO:0007669"/>
    <property type="project" value="UniProtKB-SubCell"/>
</dbReference>
<feature type="region of interest" description="Disordered" evidence="25">
    <location>
        <begin position="393"/>
        <end position="418"/>
    </location>
</feature>
<evidence type="ECO:0000256" key="5">
    <source>
        <dbReference type="ARBA" id="ARBA00005720"/>
    </source>
</evidence>
<evidence type="ECO:0000256" key="3">
    <source>
        <dbReference type="ARBA" id="ARBA00004245"/>
    </source>
</evidence>
<dbReference type="PANTHER" id="PTHR24379">
    <property type="entry name" value="KRAB AND ZINC FINGER DOMAIN-CONTAINING"/>
    <property type="match status" value="1"/>
</dbReference>
<dbReference type="CDD" id="cd00132">
    <property type="entry name" value="CRIB"/>
    <property type="match status" value="1"/>
</dbReference>
<feature type="binding site" evidence="24">
    <location>
        <position position="630"/>
    </location>
    <ligand>
        <name>Zn(2+)</name>
        <dbReference type="ChEBI" id="CHEBI:29105"/>
    </ligand>
</feature>
<dbReference type="GO" id="GO:0006123">
    <property type="term" value="P:mitochondrial electron transport, cytochrome c to oxygen"/>
    <property type="evidence" value="ECO:0007669"/>
    <property type="project" value="InterPro"/>
</dbReference>
<feature type="domain" description="C2H2-type" evidence="28">
    <location>
        <begin position="600"/>
        <end position="627"/>
    </location>
</feature>
<dbReference type="InterPro" id="IPR000095">
    <property type="entry name" value="CRIB_dom"/>
</dbReference>
<keyword evidence="22" id="KW-0449">Lipoprotein</keyword>
<feature type="domain" description="ZAD" evidence="29">
    <location>
        <begin position="282"/>
        <end position="356"/>
    </location>
</feature>
<dbReference type="GO" id="GO:0045277">
    <property type="term" value="C:respiratory chain complex IV"/>
    <property type="evidence" value="ECO:0007669"/>
    <property type="project" value="InterPro"/>
</dbReference>
<keyword evidence="14 24" id="KW-0862">Zinc</keyword>
<evidence type="ECO:0000256" key="25">
    <source>
        <dbReference type="SAM" id="MobiDB-lite"/>
    </source>
</evidence>
<dbReference type="PROSITE" id="PS51915">
    <property type="entry name" value="ZAD"/>
    <property type="match status" value="2"/>
</dbReference>
<keyword evidence="10 24" id="KW-0479">Metal-binding</keyword>
<evidence type="ECO:0000259" key="28">
    <source>
        <dbReference type="PROSITE" id="PS50157"/>
    </source>
</evidence>
<evidence type="ECO:0000256" key="17">
    <source>
        <dbReference type="ARBA" id="ARBA00023128"/>
    </source>
</evidence>
<dbReference type="Gene3D" id="1.10.442.10">
    <property type="entry name" value="Cytochrome c oxidase subunit IV"/>
    <property type="match status" value="1"/>
</dbReference>
<evidence type="ECO:0000256" key="7">
    <source>
        <dbReference type="ARBA" id="ARBA00022475"/>
    </source>
</evidence>
<evidence type="ECO:0000256" key="9">
    <source>
        <dbReference type="ARBA" id="ARBA00022692"/>
    </source>
</evidence>
<evidence type="ECO:0000256" key="12">
    <source>
        <dbReference type="ARBA" id="ARBA00022771"/>
    </source>
</evidence>
<dbReference type="FunFam" id="3.30.160.60:FF:002203">
    <property type="entry name" value="Zinc finger protein 142-like Protein"/>
    <property type="match status" value="1"/>
</dbReference>
<dbReference type="InterPro" id="IPR036236">
    <property type="entry name" value="Znf_C2H2_sf"/>
</dbReference>
<dbReference type="PANTHER" id="PTHR24379:SF127">
    <property type="entry name" value="BLOODY FINGERS-RELATED"/>
    <property type="match status" value="1"/>
</dbReference>
<dbReference type="GO" id="GO:0008270">
    <property type="term" value="F:zinc ion binding"/>
    <property type="evidence" value="ECO:0007669"/>
    <property type="project" value="UniProtKB-UniRule"/>
</dbReference>
<reference evidence="30" key="2">
    <citation type="submission" date="2021-08" db="EMBL/GenBank/DDBJ databases">
        <authorList>
            <person name="Eriksson T."/>
        </authorList>
    </citation>
    <scope>NUCLEOTIDE SEQUENCE</scope>
    <source>
        <strain evidence="30">Stoneville</strain>
        <tissue evidence="30">Whole head</tissue>
    </source>
</reference>
<evidence type="ECO:0000256" key="14">
    <source>
        <dbReference type="ARBA" id="ARBA00022833"/>
    </source>
</evidence>
<dbReference type="Gene3D" id="3.40.1800.20">
    <property type="match status" value="2"/>
</dbReference>
<evidence type="ECO:0000256" key="18">
    <source>
        <dbReference type="ARBA" id="ARBA00023136"/>
    </source>
</evidence>
<keyword evidence="12 23" id="KW-0863">Zinc-finger</keyword>
<keyword evidence="20" id="KW-0206">Cytoskeleton</keyword>
<evidence type="ECO:0000256" key="23">
    <source>
        <dbReference type="PROSITE-ProRule" id="PRU00042"/>
    </source>
</evidence>
<evidence type="ECO:0000256" key="20">
    <source>
        <dbReference type="ARBA" id="ARBA00023212"/>
    </source>
</evidence>
<accession>A0A8J6LBT0</accession>
<gene>
    <name evidence="30" type="ORF">GEV33_006598</name>
</gene>
<feature type="binding site" evidence="24">
    <location>
        <position position="678"/>
    </location>
    <ligand>
        <name>Zn(2+)</name>
        <dbReference type="ChEBI" id="CHEBI:29105"/>
    </ligand>
</feature>
<dbReference type="InterPro" id="IPR013087">
    <property type="entry name" value="Znf_C2H2_type"/>
</dbReference>
<evidence type="ECO:0000256" key="13">
    <source>
        <dbReference type="ARBA" id="ARBA00022792"/>
    </source>
</evidence>
<evidence type="ECO:0000313" key="31">
    <source>
        <dbReference type="Proteomes" id="UP000719412"/>
    </source>
</evidence>
<feature type="binding site" evidence="24">
    <location>
        <position position="675"/>
    </location>
    <ligand>
        <name>Zn(2+)</name>
        <dbReference type="ChEBI" id="CHEBI:29105"/>
    </ligand>
</feature>
<dbReference type="FunFam" id="3.40.1800.20:FF:000001">
    <property type="entry name" value="zinc finger protein 836"/>
    <property type="match status" value="1"/>
</dbReference>
<evidence type="ECO:0000256" key="11">
    <source>
        <dbReference type="ARBA" id="ARBA00022737"/>
    </source>
</evidence>
<dbReference type="Pfam" id="PF07776">
    <property type="entry name" value="zf-AD"/>
    <property type="match status" value="2"/>
</dbReference>
<feature type="domain" description="ZAD" evidence="29">
    <location>
        <begin position="628"/>
        <end position="702"/>
    </location>
</feature>
<feature type="binding site" evidence="24">
    <location>
        <position position="284"/>
    </location>
    <ligand>
        <name>Zn(2+)</name>
        <dbReference type="ChEBI" id="CHEBI:29105"/>
    </ligand>
</feature>
<keyword evidence="9 26" id="KW-0812">Transmembrane</keyword>
<comment type="similarity">
    <text evidence="5">Belongs to the CDC42SE/SPEC family.</text>
</comment>
<dbReference type="Proteomes" id="UP000719412">
    <property type="component" value="Unassembled WGS sequence"/>
</dbReference>
<feature type="binding site" evidence="24">
    <location>
        <position position="332"/>
    </location>
    <ligand>
        <name>Zn(2+)</name>
        <dbReference type="ChEBI" id="CHEBI:29105"/>
    </ligand>
</feature>
<evidence type="ECO:0000259" key="27">
    <source>
        <dbReference type="PROSITE" id="PS50108"/>
    </source>
</evidence>
<dbReference type="PROSITE" id="PS50108">
    <property type="entry name" value="CRIB"/>
    <property type="match status" value="1"/>
</dbReference>
<keyword evidence="13" id="KW-0999">Mitochondrion inner membrane</keyword>
<dbReference type="Pfam" id="PF00096">
    <property type="entry name" value="zf-C2H2"/>
    <property type="match status" value="4"/>
</dbReference>
<feature type="domain" description="C2H2-type" evidence="28">
    <location>
        <begin position="844"/>
        <end position="872"/>
    </location>
</feature>
<dbReference type="Gene3D" id="3.90.810.10">
    <property type="entry name" value="CRIB domain"/>
    <property type="match status" value="1"/>
</dbReference>
<dbReference type="FunFam" id="3.90.810.10:FF:000004">
    <property type="entry name" value="CDC42 small effector protein 2"/>
    <property type="match status" value="1"/>
</dbReference>
<feature type="compositionally biased region" description="Polar residues" evidence="25">
    <location>
        <begin position="401"/>
        <end position="418"/>
    </location>
</feature>
<evidence type="ECO:0000256" key="6">
    <source>
        <dbReference type="ARBA" id="ARBA00008135"/>
    </source>
</evidence>
<comment type="caution">
    <text evidence="30">The sequence shown here is derived from an EMBL/GenBank/DDBJ whole genome shotgun (WGS) entry which is preliminary data.</text>
</comment>
<feature type="domain" description="C2H2-type" evidence="28">
    <location>
        <begin position="515"/>
        <end position="542"/>
    </location>
</feature>
<dbReference type="PROSITE" id="PS00028">
    <property type="entry name" value="ZINC_FINGER_C2H2_1"/>
    <property type="match status" value="7"/>
</dbReference>
<feature type="binding site" evidence="24">
    <location>
        <position position="287"/>
    </location>
    <ligand>
        <name>Zn(2+)</name>
        <dbReference type="ChEBI" id="CHEBI:29105"/>
    </ligand>
</feature>
<organism evidence="30 31">
    <name type="scientific">Tenebrio molitor</name>
    <name type="common">Yellow mealworm beetle</name>
    <dbReference type="NCBI Taxonomy" id="7067"/>
    <lineage>
        <taxon>Eukaryota</taxon>
        <taxon>Metazoa</taxon>
        <taxon>Ecdysozoa</taxon>
        <taxon>Arthropoda</taxon>
        <taxon>Hexapoda</taxon>
        <taxon>Insecta</taxon>
        <taxon>Pterygota</taxon>
        <taxon>Neoptera</taxon>
        <taxon>Endopterygota</taxon>
        <taxon>Coleoptera</taxon>
        <taxon>Polyphaga</taxon>
        <taxon>Cucujiformia</taxon>
        <taxon>Tenebrionidae</taxon>
        <taxon>Tenebrio</taxon>
    </lineage>
</organism>
<feature type="transmembrane region" description="Helical" evidence="26">
    <location>
        <begin position="109"/>
        <end position="127"/>
    </location>
</feature>
<dbReference type="FunFam" id="3.30.160.60:FF:004134">
    <property type="match status" value="1"/>
</dbReference>
<dbReference type="EMBL" id="JABDTM020021904">
    <property type="protein sequence ID" value="KAH0816189.1"/>
    <property type="molecule type" value="Genomic_DNA"/>
</dbReference>
<evidence type="ECO:0000256" key="8">
    <source>
        <dbReference type="ARBA" id="ARBA00022490"/>
    </source>
</evidence>
<evidence type="ECO:0008006" key="32">
    <source>
        <dbReference type="Google" id="ProtNLM"/>
    </source>
</evidence>